<evidence type="ECO:0000259" key="3">
    <source>
        <dbReference type="Pfam" id="PF13839"/>
    </source>
</evidence>
<keyword evidence="5" id="KW-1185">Reference proteome</keyword>
<evidence type="ECO:0000256" key="2">
    <source>
        <dbReference type="SAM" id="Phobius"/>
    </source>
</evidence>
<feature type="transmembrane region" description="Helical" evidence="2">
    <location>
        <begin position="19"/>
        <end position="37"/>
    </location>
</feature>
<dbReference type="InterPro" id="IPR026057">
    <property type="entry name" value="TBL_C"/>
</dbReference>
<dbReference type="AlphaFoldDB" id="A0A8H3TNY0"/>
<dbReference type="OrthoDB" id="630188at2759"/>
<evidence type="ECO:0000313" key="5">
    <source>
        <dbReference type="Proteomes" id="UP000620104"/>
    </source>
</evidence>
<dbReference type="EMBL" id="BLZA01000002">
    <property type="protein sequence ID" value="GHJ83659.1"/>
    <property type="molecule type" value="Genomic_DNA"/>
</dbReference>
<dbReference type="PANTHER" id="PTHR32285">
    <property type="entry name" value="PROTEIN TRICHOME BIREFRINGENCE-LIKE 9-RELATED"/>
    <property type="match status" value="1"/>
</dbReference>
<comment type="caution">
    <text evidence="4">The sequence shown here is derived from an EMBL/GenBank/DDBJ whole genome shotgun (WGS) entry which is preliminary data.</text>
</comment>
<keyword evidence="2" id="KW-1133">Transmembrane helix</keyword>
<organism evidence="4 5">
    <name type="scientific">Naganishia liquefaciens</name>
    <dbReference type="NCBI Taxonomy" id="104408"/>
    <lineage>
        <taxon>Eukaryota</taxon>
        <taxon>Fungi</taxon>
        <taxon>Dikarya</taxon>
        <taxon>Basidiomycota</taxon>
        <taxon>Agaricomycotina</taxon>
        <taxon>Tremellomycetes</taxon>
        <taxon>Filobasidiales</taxon>
        <taxon>Filobasidiaceae</taxon>
        <taxon>Naganishia</taxon>
    </lineage>
</organism>
<evidence type="ECO:0000313" key="4">
    <source>
        <dbReference type="EMBL" id="GHJ83659.1"/>
    </source>
</evidence>
<dbReference type="GO" id="GO:0016413">
    <property type="term" value="F:O-acetyltransferase activity"/>
    <property type="evidence" value="ECO:0007669"/>
    <property type="project" value="InterPro"/>
</dbReference>
<reference evidence="4" key="1">
    <citation type="submission" date="2020-07" db="EMBL/GenBank/DDBJ databases">
        <title>Draft Genome Sequence of a Deep-Sea Yeast, Naganishia (Cryptococcus) liquefaciens strain N6.</title>
        <authorList>
            <person name="Han Y.W."/>
            <person name="Kajitani R."/>
            <person name="Morimoto H."/>
            <person name="Parhat M."/>
            <person name="Tsubouchi H."/>
            <person name="Bakenova O."/>
            <person name="Ogata M."/>
            <person name="Argunhan B."/>
            <person name="Aoki R."/>
            <person name="Kajiwara S."/>
            <person name="Itoh T."/>
            <person name="Iwasaki H."/>
        </authorList>
    </citation>
    <scope>NUCLEOTIDE SEQUENCE</scope>
    <source>
        <strain evidence="4">N6</strain>
    </source>
</reference>
<sequence length="494" mass="58341">MHSITKINYRYLLLSPRRWILRLLLISLAYFAFTRLMEIRMTSGTGMSLGNVLRLSKRVSTSSEGGRIKRDDWCTEAEYLDGEWLKRDEDVTLMRLREIYQYTNEGEFKCMARDLPRGSEPPEGNPDHYVRILETAQYEWKPKSGCRKHQWDAWNFAKFCLRSRGGCSLVGDSLADQIYRAVYYTMVTKHDSLFDINRSIDRVYNITVNRNHPLAPRLAREAGISEERFARPVLNYWREHHLLHRSELDGIFKGVWYYEPWVNGPTYFQNGWIHDRSWWYELWSDLLAKPIQLIERPDGSLPIEETSTISFNSAPHWTAIELWPSHSFRLVKNEDLLRGWIGAFTRVLEKVTAAAQEYDVLAWWRSTVPGHPECWQYLAPENNRTDHFSTQNPNADYFNWNLYPIMDQYASSRLGYNPSESNQYLRPTRFYMRYLDLWSISVKRPDAHLNPTIDCSHYCLPGVPQEWLGLVWHLTVSSARNQDYDEPSSLTKWH</sequence>
<accession>A0A8H3TNY0</accession>
<comment type="similarity">
    <text evidence="1">Belongs to the PC-esterase family. TBL subfamily.</text>
</comment>
<keyword evidence="2" id="KW-0812">Transmembrane</keyword>
<keyword evidence="2" id="KW-0472">Membrane</keyword>
<dbReference type="Proteomes" id="UP000620104">
    <property type="component" value="Unassembled WGS sequence"/>
</dbReference>
<gene>
    <name evidence="4" type="ORF">NliqN6_0061</name>
</gene>
<feature type="domain" description="Trichome birefringence-like C-terminal" evidence="3">
    <location>
        <begin position="333"/>
        <end position="471"/>
    </location>
</feature>
<dbReference type="Pfam" id="PF13839">
    <property type="entry name" value="PC-Esterase"/>
    <property type="match status" value="1"/>
</dbReference>
<dbReference type="PANTHER" id="PTHR32285:SF48">
    <property type="entry name" value="PROTEIN TRICHOME BIREFRINGENCE-LIKE 19"/>
    <property type="match status" value="1"/>
</dbReference>
<evidence type="ECO:0000256" key="1">
    <source>
        <dbReference type="ARBA" id="ARBA00007727"/>
    </source>
</evidence>
<dbReference type="InterPro" id="IPR029962">
    <property type="entry name" value="TBL"/>
</dbReference>
<name>A0A8H3TNY0_9TREE</name>
<proteinExistence type="inferred from homology"/>
<protein>
    <recommendedName>
        <fullName evidence="3">Trichome birefringence-like C-terminal domain-containing protein</fullName>
    </recommendedName>
</protein>